<comment type="subcellular location">
    <subcellularLocation>
        <location evidence="5">Cytoplasm</location>
    </subcellularLocation>
    <text evidence="5">Localizes to mid-cell in an FtsZ-dependent manner.</text>
</comment>
<sequence>MSIYFYEHPLNERVRSYLRAEQLIQKINGHPQHQDCCSYAFFQPLFDFLELIEQSNLRSDLIRDLQRWQQQLVQWRNLPQVDSITLNALQQQLDQNIETLQQQRQPTHGLRSDRVLSALKPRMSIPAGSCDFDVPVFGYWRQLPDMEKQSQVHHWLESLQPLIQGLKLWFQLTRESQSFERHLAQQGVYHVECEGSQLLRIRIAQQHQCYLMVSAHPKRSTLRFLPWNEQDKVASQIPFELALC</sequence>
<comment type="caution">
    <text evidence="6">The sequence shown here is derived from an EMBL/GenBank/DDBJ whole genome shotgun (WGS) entry which is preliminary data.</text>
</comment>
<reference evidence="6" key="1">
    <citation type="submission" date="2021-11" db="EMBL/GenBank/DDBJ databases">
        <authorList>
            <person name="Rodrigo-Torres L."/>
            <person name="Arahal R. D."/>
            <person name="Lucena T."/>
        </authorList>
    </citation>
    <scope>NUCLEOTIDE SEQUENCE</scope>
    <source>
        <strain evidence="6">CECT 7929</strain>
    </source>
</reference>
<evidence type="ECO:0000256" key="1">
    <source>
        <dbReference type="ARBA" id="ARBA00022490"/>
    </source>
</evidence>
<evidence type="ECO:0000313" key="6">
    <source>
        <dbReference type="EMBL" id="CAH0534439.1"/>
    </source>
</evidence>
<name>A0ABM8ZVU1_9VIBR</name>
<evidence type="ECO:0000313" key="7">
    <source>
        <dbReference type="Proteomes" id="UP000838672"/>
    </source>
</evidence>
<gene>
    <name evidence="5 6" type="primary">zapD</name>
    <name evidence="6" type="ORF">VST7929_02371</name>
</gene>
<dbReference type="InterPro" id="IPR036268">
    <property type="entry name" value="ZapD_sf"/>
</dbReference>
<dbReference type="GO" id="GO:0051301">
    <property type="term" value="P:cell division"/>
    <property type="evidence" value="ECO:0007669"/>
    <property type="project" value="UniProtKB-KW"/>
</dbReference>
<keyword evidence="2 5" id="KW-0132">Cell division</keyword>
<keyword evidence="7" id="KW-1185">Reference proteome</keyword>
<keyword evidence="4 5" id="KW-0131">Cell cycle</keyword>
<evidence type="ECO:0000256" key="2">
    <source>
        <dbReference type="ARBA" id="ARBA00022618"/>
    </source>
</evidence>
<dbReference type="InterPro" id="IPR009777">
    <property type="entry name" value="ZapD"/>
</dbReference>
<dbReference type="Proteomes" id="UP000838672">
    <property type="component" value="Unassembled WGS sequence"/>
</dbReference>
<dbReference type="RefSeq" id="WP_237467072.1">
    <property type="nucleotide sequence ID" value="NZ_CAKLDI010000001.1"/>
</dbReference>
<comment type="subunit">
    <text evidence="5">Interacts with FtsZ.</text>
</comment>
<dbReference type="PANTHER" id="PTHR39455">
    <property type="entry name" value="CELL DIVISION PROTEIN ZAPD"/>
    <property type="match status" value="1"/>
</dbReference>
<accession>A0ABM8ZVU1</accession>
<keyword evidence="3 5" id="KW-0717">Septation</keyword>
<dbReference type="InterPro" id="IPR027462">
    <property type="entry name" value="ZapD_C"/>
</dbReference>
<dbReference type="HAMAP" id="MF_01092">
    <property type="entry name" value="ZapD"/>
    <property type="match status" value="1"/>
</dbReference>
<dbReference type="Gene3D" id="2.60.440.10">
    <property type="entry name" value="YacF-like domains"/>
    <property type="match status" value="1"/>
</dbReference>
<evidence type="ECO:0000256" key="3">
    <source>
        <dbReference type="ARBA" id="ARBA00023210"/>
    </source>
</evidence>
<protein>
    <recommendedName>
        <fullName evidence="5">Cell division protein ZapD</fullName>
    </recommendedName>
    <alternativeName>
        <fullName evidence="5">Z ring-associated protein D</fullName>
    </alternativeName>
</protein>
<dbReference type="Pfam" id="PF07072">
    <property type="entry name" value="ZapD"/>
    <property type="match status" value="1"/>
</dbReference>
<proteinExistence type="inferred from homology"/>
<keyword evidence="1 5" id="KW-0963">Cytoplasm</keyword>
<organism evidence="6 7">
    <name type="scientific">Vibrio stylophorae</name>
    <dbReference type="NCBI Taxonomy" id="659351"/>
    <lineage>
        <taxon>Bacteria</taxon>
        <taxon>Pseudomonadati</taxon>
        <taxon>Pseudomonadota</taxon>
        <taxon>Gammaproteobacteria</taxon>
        <taxon>Vibrionales</taxon>
        <taxon>Vibrionaceae</taxon>
        <taxon>Vibrio</taxon>
    </lineage>
</organism>
<evidence type="ECO:0000256" key="4">
    <source>
        <dbReference type="ARBA" id="ARBA00023306"/>
    </source>
</evidence>
<dbReference type="PANTHER" id="PTHR39455:SF1">
    <property type="entry name" value="CELL DIVISION PROTEIN ZAPD"/>
    <property type="match status" value="1"/>
</dbReference>
<comment type="function">
    <text evidence="5">Cell division factor that enhances FtsZ-ring assembly. Directly interacts with FtsZ and promotes bundling of FtsZ protofilaments, with a reduction in FtsZ GTPase activity.</text>
</comment>
<evidence type="ECO:0000256" key="5">
    <source>
        <dbReference type="HAMAP-Rule" id="MF_01092"/>
    </source>
</evidence>
<comment type="similarity">
    <text evidence="5">Belongs to the ZapD family.</text>
</comment>
<dbReference type="EMBL" id="CAKLDI010000001">
    <property type="protein sequence ID" value="CAH0534439.1"/>
    <property type="molecule type" value="Genomic_DNA"/>
</dbReference>
<dbReference type="SUPFAM" id="SSF160950">
    <property type="entry name" value="YacF-like"/>
    <property type="match status" value="1"/>
</dbReference>
<dbReference type="Gene3D" id="1.10.3900.10">
    <property type="entry name" value="YacF-like"/>
    <property type="match status" value="1"/>
</dbReference>